<dbReference type="CDD" id="cd07067">
    <property type="entry name" value="HP_PGM_like"/>
    <property type="match status" value="1"/>
</dbReference>
<dbReference type="InterPro" id="IPR029033">
    <property type="entry name" value="His_PPase_superfam"/>
</dbReference>
<evidence type="ECO:0000313" key="2">
    <source>
        <dbReference type="Proteomes" id="UP000004318"/>
    </source>
</evidence>
<keyword evidence="2" id="KW-1185">Reference proteome</keyword>
<dbReference type="EMBL" id="AAMO01000001">
    <property type="protein sequence ID" value="EAQ05158.1"/>
    <property type="molecule type" value="Genomic_DNA"/>
</dbReference>
<accession>A3TU31</accession>
<dbReference type="InterPro" id="IPR013078">
    <property type="entry name" value="His_Pase_superF_clade-1"/>
</dbReference>
<dbReference type="STRING" id="252305.OB2597_07730"/>
<proteinExistence type="predicted"/>
<dbReference type="Pfam" id="PF00300">
    <property type="entry name" value="His_Phos_1"/>
    <property type="match status" value="1"/>
</dbReference>
<sequence>MADHDRPLNKRGRTSAKAIGNWLKTLEIVPDVILCSDAVRTVETHARLGIEGELRLRRDLYLAEADAILEIMQQAEGACAMIIGHNPGIGEFARRIVANPPPHGRFEDFPTAATLIVDMPADDWKAGHFGTSRVVNFITPGELTGPEKD</sequence>
<dbReference type="eggNOG" id="COG2062">
    <property type="taxonomic scope" value="Bacteria"/>
</dbReference>
<reference evidence="1 2" key="1">
    <citation type="journal article" date="2010" name="J. Bacteriol.">
        <title>Genome sequences of Oceanicola granulosus HTCC2516(T) and Oceanicola batsensis HTCC2597(TDelta).</title>
        <authorList>
            <person name="Thrash J.C."/>
            <person name="Cho J.C."/>
            <person name="Vergin K.L."/>
            <person name="Giovannoni S.J."/>
        </authorList>
    </citation>
    <scope>NUCLEOTIDE SEQUENCE [LARGE SCALE GENOMIC DNA]</scope>
    <source>
        <strain evidence="2">ATCC BAA-863 / DSM 15984 / KCTC 12145 / HTCC2597</strain>
    </source>
</reference>
<protein>
    <submittedName>
        <fullName evidence="1">Phosphoglycerate mutase family protein</fullName>
    </submittedName>
</protein>
<dbReference type="PANTHER" id="PTHR47623:SF1">
    <property type="entry name" value="OS09G0287300 PROTEIN"/>
    <property type="match status" value="1"/>
</dbReference>
<dbReference type="Proteomes" id="UP000004318">
    <property type="component" value="Unassembled WGS sequence"/>
</dbReference>
<organism evidence="1 2">
    <name type="scientific">Pseudooceanicola batsensis (strain ATCC BAA-863 / DSM 15984 / KCTC 12145 / HTCC2597)</name>
    <name type="common">Oceanicola batsensis</name>
    <dbReference type="NCBI Taxonomy" id="252305"/>
    <lineage>
        <taxon>Bacteria</taxon>
        <taxon>Pseudomonadati</taxon>
        <taxon>Pseudomonadota</taxon>
        <taxon>Alphaproteobacteria</taxon>
        <taxon>Rhodobacterales</taxon>
        <taxon>Paracoccaceae</taxon>
        <taxon>Pseudooceanicola</taxon>
    </lineage>
</organism>
<gene>
    <name evidence="1" type="ORF">OB2597_07730</name>
</gene>
<dbReference type="HOGENOM" id="CLU_084603_2_1_5"/>
<dbReference type="PANTHER" id="PTHR47623">
    <property type="entry name" value="OS09G0287300 PROTEIN"/>
    <property type="match status" value="1"/>
</dbReference>
<dbReference type="SUPFAM" id="SSF53254">
    <property type="entry name" value="Phosphoglycerate mutase-like"/>
    <property type="match status" value="1"/>
</dbReference>
<dbReference type="AlphaFoldDB" id="A3TU31"/>
<comment type="caution">
    <text evidence="1">The sequence shown here is derived from an EMBL/GenBank/DDBJ whole genome shotgun (WGS) entry which is preliminary data.</text>
</comment>
<evidence type="ECO:0000313" key="1">
    <source>
        <dbReference type="EMBL" id="EAQ05158.1"/>
    </source>
</evidence>
<dbReference type="Gene3D" id="3.40.50.1240">
    <property type="entry name" value="Phosphoglycerate mutase-like"/>
    <property type="match status" value="1"/>
</dbReference>
<name>A3TU31_PSEBH</name>